<sequence length="69" mass="8014">MIIGGLLRVLLFQGWWERGQSREIEIPKEHYHMLYAVANIGGMQLKSLFGFYNKKKIKSLSQLQFADVS</sequence>
<reference evidence="1 2" key="1">
    <citation type="submission" date="2023-07" db="EMBL/GenBank/DDBJ databases">
        <title>Genomic Encyclopedia of Type Strains, Phase IV (KMG-IV): sequencing the most valuable type-strain genomes for metagenomic binning, comparative biology and taxonomic classification.</title>
        <authorList>
            <person name="Goeker M."/>
        </authorList>
    </citation>
    <scope>NUCLEOTIDE SEQUENCE [LARGE SCALE GENOMIC DNA]</scope>
    <source>
        <strain evidence="1 2">DSM 17740</strain>
    </source>
</reference>
<evidence type="ECO:0000313" key="1">
    <source>
        <dbReference type="EMBL" id="MDQ0341158.1"/>
    </source>
</evidence>
<evidence type="ECO:0000313" key="2">
    <source>
        <dbReference type="Proteomes" id="UP001232445"/>
    </source>
</evidence>
<gene>
    <name evidence="1" type="ORF">J2S00_004002</name>
</gene>
<protein>
    <submittedName>
        <fullName evidence="1">Uncharacterized protein</fullName>
    </submittedName>
</protein>
<keyword evidence="2" id="KW-1185">Reference proteome</keyword>
<organism evidence="1 2">
    <name type="scientific">Caldalkalibacillus uzonensis</name>
    <dbReference type="NCBI Taxonomy" id="353224"/>
    <lineage>
        <taxon>Bacteria</taxon>
        <taxon>Bacillati</taxon>
        <taxon>Bacillota</taxon>
        <taxon>Bacilli</taxon>
        <taxon>Bacillales</taxon>
        <taxon>Bacillaceae</taxon>
        <taxon>Caldalkalibacillus</taxon>
    </lineage>
</organism>
<dbReference type="Proteomes" id="UP001232445">
    <property type="component" value="Unassembled WGS sequence"/>
</dbReference>
<dbReference type="EMBL" id="JAUSUQ010000037">
    <property type="protein sequence ID" value="MDQ0341158.1"/>
    <property type="molecule type" value="Genomic_DNA"/>
</dbReference>
<proteinExistence type="predicted"/>
<comment type="caution">
    <text evidence="1">The sequence shown here is derived from an EMBL/GenBank/DDBJ whole genome shotgun (WGS) entry which is preliminary data.</text>
</comment>
<dbReference type="RefSeq" id="WP_307343915.1">
    <property type="nucleotide sequence ID" value="NZ_JAUSUQ010000037.1"/>
</dbReference>
<name>A0ABU0CYD6_9BACI</name>
<accession>A0ABU0CYD6</accession>